<dbReference type="Gramene" id="ESQ44796">
    <property type="protein sequence ID" value="ESQ44796"/>
    <property type="gene ID" value="EUTSA_v10003326mg"/>
</dbReference>
<organism evidence="1 2">
    <name type="scientific">Eutrema salsugineum</name>
    <name type="common">Saltwater cress</name>
    <name type="synonym">Sisymbrium salsugineum</name>
    <dbReference type="NCBI Taxonomy" id="72664"/>
    <lineage>
        <taxon>Eukaryota</taxon>
        <taxon>Viridiplantae</taxon>
        <taxon>Streptophyta</taxon>
        <taxon>Embryophyta</taxon>
        <taxon>Tracheophyta</taxon>
        <taxon>Spermatophyta</taxon>
        <taxon>Magnoliopsida</taxon>
        <taxon>eudicotyledons</taxon>
        <taxon>Gunneridae</taxon>
        <taxon>Pentapetalae</taxon>
        <taxon>rosids</taxon>
        <taxon>malvids</taxon>
        <taxon>Brassicales</taxon>
        <taxon>Brassicaceae</taxon>
        <taxon>Eutremeae</taxon>
        <taxon>Eutrema</taxon>
    </lineage>
</organism>
<keyword evidence="2" id="KW-1185">Reference proteome</keyword>
<dbReference type="eggNOG" id="ENOG502SAQP">
    <property type="taxonomic scope" value="Eukaryota"/>
</dbReference>
<dbReference type="KEGG" id="eus:EUTSA_v10003326mg"/>
<dbReference type="AlphaFoldDB" id="V4NFA3"/>
<protein>
    <submittedName>
        <fullName evidence="1">Uncharacterized protein</fullName>
    </submittedName>
</protein>
<evidence type="ECO:0000313" key="2">
    <source>
        <dbReference type="Proteomes" id="UP000030689"/>
    </source>
</evidence>
<gene>
    <name evidence="1" type="ORF">EUTSA_v10003326mg</name>
</gene>
<sequence length="283" mass="32473">MGTRVRQEIGGEDNISRTWHWSPIECLNLEVVIKKTYDFIRQEIARMTIHPETGVNPTLRRKKGIAIGVARAMSTVQYGIVACHLYPEEMDNSKLVVGDDGDAIMIKDDSKKAFTVVEKQVCAGCDQLSRWWMEDVDAQRDAVWQKAGHPLLVEAGVSSAAASLPFLEAEVRKAKFYRTLLETVLPFFKNFRGDHNWETLHEMLAYLENFPVWRSKKVVTINNVPIYLRSLDTRGKVVVWIKQYAQTLKTSYSLMALKEANYFVGLELYADYWDINPSRTSEF</sequence>
<evidence type="ECO:0000313" key="1">
    <source>
        <dbReference type="EMBL" id="ESQ44796.1"/>
    </source>
</evidence>
<proteinExistence type="predicted"/>
<accession>V4NFA3</accession>
<name>V4NFA3_EUTSA</name>
<dbReference type="EMBL" id="KI517441">
    <property type="protein sequence ID" value="ESQ44796.1"/>
    <property type="molecule type" value="Genomic_DNA"/>
</dbReference>
<dbReference type="Proteomes" id="UP000030689">
    <property type="component" value="Unassembled WGS sequence"/>
</dbReference>
<reference evidence="1 2" key="1">
    <citation type="journal article" date="2013" name="Front. Plant Sci.">
        <title>The Reference Genome of the Halophytic Plant Eutrema salsugineum.</title>
        <authorList>
            <person name="Yang R."/>
            <person name="Jarvis D.E."/>
            <person name="Chen H."/>
            <person name="Beilstein M.A."/>
            <person name="Grimwood J."/>
            <person name="Jenkins J."/>
            <person name="Shu S."/>
            <person name="Prochnik S."/>
            <person name="Xin M."/>
            <person name="Ma C."/>
            <person name="Schmutz J."/>
            <person name="Wing R.A."/>
            <person name="Mitchell-Olds T."/>
            <person name="Schumaker K.S."/>
            <person name="Wang X."/>
        </authorList>
    </citation>
    <scope>NUCLEOTIDE SEQUENCE [LARGE SCALE GENOMIC DNA]</scope>
</reference>